<feature type="transmembrane region" description="Helical" evidence="1">
    <location>
        <begin position="47"/>
        <end position="68"/>
    </location>
</feature>
<dbReference type="BioCyc" id="SGLO343509:SGP1_RS20390-MONOMER"/>
<evidence type="ECO:0000256" key="1">
    <source>
        <dbReference type="SAM" id="Phobius"/>
    </source>
</evidence>
<keyword evidence="1" id="KW-1133">Transmembrane helix</keyword>
<sequence length="116" mass="12753">MSLGMLVTTLPLLSLAFCMFALYRLFGIYRQGQYFSLGAARQLNLAAAGFLLWAIADIVCEPVLTYLLKLPLPKAKRIISHGYSTGHGVALLLSYALVVARGETHLTRNSCSFRLC</sequence>
<dbReference type="AlphaFoldDB" id="A0A193QN88"/>
<reference evidence="2 3" key="1">
    <citation type="submission" date="2015-05" db="EMBL/GenBank/DDBJ databases">
        <authorList>
            <person name="Goodhead I."/>
        </authorList>
    </citation>
    <scope>NUCLEOTIDE SEQUENCE [LARGE SCALE GENOMIC DNA]</scope>
    <source>
        <strain evidence="3">morsitans</strain>
    </source>
</reference>
<keyword evidence="1" id="KW-0472">Membrane</keyword>
<dbReference type="Proteomes" id="UP000245838">
    <property type="component" value="Chromosome sggmmb4_Chromosome"/>
</dbReference>
<evidence type="ECO:0000313" key="2">
    <source>
        <dbReference type="EMBL" id="CRL46563.1"/>
    </source>
</evidence>
<proteinExistence type="predicted"/>
<feature type="transmembrane region" description="Helical" evidence="1">
    <location>
        <begin position="6"/>
        <end position="26"/>
    </location>
</feature>
<gene>
    <name evidence="2" type="ORF">SGGMMB4_05302</name>
</gene>
<name>A0A193QN88_SODGM</name>
<organism evidence="2 3">
    <name type="scientific">Sodalis glossinidius (strain morsitans)</name>
    <dbReference type="NCBI Taxonomy" id="343509"/>
    <lineage>
        <taxon>Bacteria</taxon>
        <taxon>Pseudomonadati</taxon>
        <taxon>Pseudomonadota</taxon>
        <taxon>Gammaproteobacteria</taxon>
        <taxon>Enterobacterales</taxon>
        <taxon>Bruguierivoracaceae</taxon>
        <taxon>Sodalis</taxon>
    </lineage>
</organism>
<dbReference type="EMBL" id="LN854557">
    <property type="protein sequence ID" value="CRL46563.1"/>
    <property type="molecule type" value="Genomic_DNA"/>
</dbReference>
<protein>
    <submittedName>
        <fullName evidence="2">Uncharacterized protein</fullName>
    </submittedName>
</protein>
<evidence type="ECO:0000313" key="3">
    <source>
        <dbReference type="Proteomes" id="UP000245838"/>
    </source>
</evidence>
<keyword evidence="1" id="KW-0812">Transmembrane</keyword>
<accession>A0A193QN88</accession>
<feature type="transmembrane region" description="Helical" evidence="1">
    <location>
        <begin position="80"/>
        <end position="100"/>
    </location>
</feature>